<dbReference type="SUPFAM" id="SSF54791">
    <property type="entry name" value="Eukaryotic type KH-domain (KH-domain type I)"/>
    <property type="match status" value="1"/>
</dbReference>
<evidence type="ECO:0000313" key="8">
    <source>
        <dbReference type="Proteomes" id="UP000245884"/>
    </source>
</evidence>
<organism evidence="7 8">
    <name type="scientific">Jaminaea rosea</name>
    <dbReference type="NCBI Taxonomy" id="1569628"/>
    <lineage>
        <taxon>Eukaryota</taxon>
        <taxon>Fungi</taxon>
        <taxon>Dikarya</taxon>
        <taxon>Basidiomycota</taxon>
        <taxon>Ustilaginomycotina</taxon>
        <taxon>Exobasidiomycetes</taxon>
        <taxon>Microstromatales</taxon>
        <taxon>Microstromatales incertae sedis</taxon>
        <taxon>Jaminaea</taxon>
    </lineage>
</organism>
<accession>A0A316UPX8</accession>
<feature type="domain" description="K Homology" evidence="5">
    <location>
        <begin position="202"/>
        <end position="242"/>
    </location>
</feature>
<evidence type="ECO:0000256" key="2">
    <source>
        <dbReference type="ARBA" id="ARBA00022835"/>
    </source>
</evidence>
<dbReference type="STRING" id="1569628.A0A316UPX8"/>
<dbReference type="GO" id="GO:0071038">
    <property type="term" value="P:TRAMP-dependent tRNA surveillance pathway"/>
    <property type="evidence" value="ECO:0007669"/>
    <property type="project" value="TreeGrafter"/>
</dbReference>
<evidence type="ECO:0000256" key="1">
    <source>
        <dbReference type="ARBA" id="ARBA00004123"/>
    </source>
</evidence>
<protein>
    <recommendedName>
        <fullName evidence="9">Ribosomal RNA-processing protein 40</fullName>
    </recommendedName>
</protein>
<keyword evidence="8" id="KW-1185">Reference proteome</keyword>
<evidence type="ECO:0000259" key="5">
    <source>
        <dbReference type="Pfam" id="PF15985"/>
    </source>
</evidence>
<dbReference type="GO" id="GO:0071051">
    <property type="term" value="P:poly(A)-dependent snoRNA 3'-end processing"/>
    <property type="evidence" value="ECO:0007669"/>
    <property type="project" value="TreeGrafter"/>
</dbReference>
<proteinExistence type="predicted"/>
<feature type="domain" description="Exosome complex exonuclease Rrp40 N-terminal" evidence="6">
    <location>
        <begin position="27"/>
        <end position="94"/>
    </location>
</feature>
<evidence type="ECO:0000256" key="3">
    <source>
        <dbReference type="ARBA" id="ARBA00022884"/>
    </source>
</evidence>
<dbReference type="InterPro" id="IPR004088">
    <property type="entry name" value="KH_dom_type_1"/>
</dbReference>
<dbReference type="EMBL" id="KZ819677">
    <property type="protein sequence ID" value="PWN25195.1"/>
    <property type="molecule type" value="Genomic_DNA"/>
</dbReference>
<dbReference type="GO" id="GO:0000467">
    <property type="term" value="P:exonucleolytic trimming to generate mature 3'-end of 5.8S rRNA from tricistronic rRNA transcript (SSU-rRNA, 5.8S rRNA, LSU-rRNA)"/>
    <property type="evidence" value="ECO:0007669"/>
    <property type="project" value="TreeGrafter"/>
</dbReference>
<dbReference type="GO" id="GO:0034475">
    <property type="term" value="P:U4 snRNA 3'-end processing"/>
    <property type="evidence" value="ECO:0007669"/>
    <property type="project" value="TreeGrafter"/>
</dbReference>
<evidence type="ECO:0000259" key="6">
    <source>
        <dbReference type="Pfam" id="PF18311"/>
    </source>
</evidence>
<dbReference type="GO" id="GO:0071034">
    <property type="term" value="P:CUT catabolic process"/>
    <property type="evidence" value="ECO:0007669"/>
    <property type="project" value="TreeGrafter"/>
</dbReference>
<keyword evidence="2" id="KW-0271">Exosome</keyword>
<dbReference type="GO" id="GO:0000176">
    <property type="term" value="C:nuclear exosome (RNase complex)"/>
    <property type="evidence" value="ECO:0007669"/>
    <property type="project" value="TreeGrafter"/>
</dbReference>
<evidence type="ECO:0008006" key="9">
    <source>
        <dbReference type="Google" id="ProtNLM"/>
    </source>
</evidence>
<evidence type="ECO:0000256" key="4">
    <source>
        <dbReference type="SAM" id="MobiDB-lite"/>
    </source>
</evidence>
<dbReference type="InterPro" id="IPR012340">
    <property type="entry name" value="NA-bd_OB-fold"/>
</dbReference>
<dbReference type="InterPro" id="IPR036612">
    <property type="entry name" value="KH_dom_type_1_sf"/>
</dbReference>
<feature type="region of interest" description="Disordered" evidence="4">
    <location>
        <begin position="68"/>
        <end position="100"/>
    </location>
</feature>
<dbReference type="OrthoDB" id="340500at2759"/>
<gene>
    <name evidence="7" type="ORF">BDZ90DRAFT_262642</name>
</gene>
<dbReference type="Pfam" id="PF18311">
    <property type="entry name" value="Rrp40_N"/>
    <property type="match status" value="1"/>
</dbReference>
<dbReference type="InterPro" id="IPR041054">
    <property type="entry name" value="Rrp40_N_euk"/>
</dbReference>
<keyword evidence="3" id="KW-0694">RNA-binding</keyword>
<reference evidence="7 8" key="1">
    <citation type="journal article" date="2018" name="Mol. Biol. Evol.">
        <title>Broad Genomic Sampling Reveals a Smut Pathogenic Ancestry of the Fungal Clade Ustilaginomycotina.</title>
        <authorList>
            <person name="Kijpornyongpan T."/>
            <person name="Mondo S.J."/>
            <person name="Barry K."/>
            <person name="Sandor L."/>
            <person name="Lee J."/>
            <person name="Lipzen A."/>
            <person name="Pangilinan J."/>
            <person name="LaButti K."/>
            <person name="Hainaut M."/>
            <person name="Henrissat B."/>
            <person name="Grigoriev I.V."/>
            <person name="Spatafora J.W."/>
            <person name="Aime M.C."/>
        </authorList>
    </citation>
    <scope>NUCLEOTIDE SEQUENCE [LARGE SCALE GENOMIC DNA]</scope>
    <source>
        <strain evidence="7 8">MCA 5214</strain>
    </source>
</reference>
<dbReference type="GO" id="GO:0000177">
    <property type="term" value="C:cytoplasmic exosome (RNase complex)"/>
    <property type="evidence" value="ECO:0007669"/>
    <property type="project" value="TreeGrafter"/>
</dbReference>
<name>A0A316UPX8_9BASI</name>
<dbReference type="PANTHER" id="PTHR21321:SF1">
    <property type="entry name" value="EXOSOME COMPLEX COMPONENT RRP40"/>
    <property type="match status" value="1"/>
</dbReference>
<dbReference type="AlphaFoldDB" id="A0A316UPX8"/>
<dbReference type="SUPFAM" id="SSF50249">
    <property type="entry name" value="Nucleic acid-binding proteins"/>
    <property type="match status" value="1"/>
</dbReference>
<dbReference type="Gene3D" id="2.40.50.140">
    <property type="entry name" value="Nucleic acid-binding proteins"/>
    <property type="match status" value="1"/>
</dbReference>
<dbReference type="Gene3D" id="3.30.1370.10">
    <property type="entry name" value="K Homology domain, type 1"/>
    <property type="match status" value="1"/>
</dbReference>
<evidence type="ECO:0000313" key="7">
    <source>
        <dbReference type="EMBL" id="PWN25195.1"/>
    </source>
</evidence>
<dbReference type="InterPro" id="IPR026699">
    <property type="entry name" value="Exosome_RNA_bind1/RRP40/RRP4"/>
</dbReference>
<dbReference type="GeneID" id="37030335"/>
<dbReference type="Pfam" id="PF21262">
    <property type="entry name" value="RRP40_S1"/>
    <property type="match status" value="1"/>
</dbReference>
<comment type="subcellular location">
    <subcellularLocation>
        <location evidence="1">Nucleus</location>
    </subcellularLocation>
</comment>
<dbReference type="Pfam" id="PF15985">
    <property type="entry name" value="KH_6"/>
    <property type="match status" value="1"/>
</dbReference>
<dbReference type="PANTHER" id="PTHR21321">
    <property type="entry name" value="PNAS-3 RELATED"/>
    <property type="match status" value="1"/>
</dbReference>
<dbReference type="RefSeq" id="XP_025359807.1">
    <property type="nucleotide sequence ID" value="XM_025508512.1"/>
</dbReference>
<sequence>MVILLPGDVVQFPTASSSSASSSLPAIRLGPGLLWPSEEAKAAASSSSSASQPRFVLATQAGLLGSVDEKGKGKASSEGNAKQQGWWIEGRTQRYSPSPRDPIIGQVTARNADFYTLTLHTSPHQITLPVLAFEGATKRHRPNLKIGATVYGLVASDVAGAGMEAEMTCVDQSTGKGEGMGELDGPSTAAVGATGTPSVSGLISVSLPLARSLLRPSHPLLPLLAQHFPFESAVGANGFVWMRVDRKEHLVAAKAILEEADRLGSTGVVGEEEEGKVGKEGKALSARWGAGLGEKQVRDIVRRVVKGDA</sequence>
<dbReference type="GO" id="GO:0003723">
    <property type="term" value="F:RNA binding"/>
    <property type="evidence" value="ECO:0007669"/>
    <property type="project" value="UniProtKB-KW"/>
</dbReference>
<dbReference type="Proteomes" id="UP000245884">
    <property type="component" value="Unassembled WGS sequence"/>
</dbReference>
<dbReference type="GO" id="GO:0071035">
    <property type="term" value="P:nuclear polyadenylation-dependent rRNA catabolic process"/>
    <property type="evidence" value="ECO:0007669"/>
    <property type="project" value="TreeGrafter"/>
</dbReference>